<dbReference type="InParanoid" id="A0A067MG42"/>
<protein>
    <submittedName>
        <fullName evidence="1">Uncharacterized protein</fullName>
    </submittedName>
</protein>
<sequence>MPTLCSRPLRPQASKPGHSHGIRTLYHIRVCSATSTTRYALSALDSLAAPLPSEPYLEPWIREDISTHRLFTFEALLVGLLRHRFPSKSEDEARALLVKCLKSVVPIANGFDPARANKNMVGSAKEMLAHLQAFCKPVRHETERYKPFVYFCNYALAALSQLNLEEFPKRKCPKHLFHRNDPNIISAVHHPGAKSRRKPDIALVPYDEALQNATETQHWSEVAFVLAPHPPEKSTWDPQWQDLPHSVEMKTTNRSTFKVKSSFSLAAKLEDVPAMKVPLSGYVDLPPESVISQTSNLKSMHSR</sequence>
<reference evidence="2" key="1">
    <citation type="journal article" date="2014" name="Proc. Natl. Acad. Sci. U.S.A.">
        <title>Extensive sampling of basidiomycete genomes demonstrates inadequacy of the white-rot/brown-rot paradigm for wood decay fungi.</title>
        <authorList>
            <person name="Riley R."/>
            <person name="Salamov A.A."/>
            <person name="Brown D.W."/>
            <person name="Nagy L.G."/>
            <person name="Floudas D."/>
            <person name="Held B.W."/>
            <person name="Levasseur A."/>
            <person name="Lombard V."/>
            <person name="Morin E."/>
            <person name="Otillar R."/>
            <person name="Lindquist E.A."/>
            <person name="Sun H."/>
            <person name="LaButti K.M."/>
            <person name="Schmutz J."/>
            <person name="Jabbour D."/>
            <person name="Luo H."/>
            <person name="Baker S.E."/>
            <person name="Pisabarro A.G."/>
            <person name="Walton J.D."/>
            <person name="Blanchette R.A."/>
            <person name="Henrissat B."/>
            <person name="Martin F."/>
            <person name="Cullen D."/>
            <person name="Hibbett D.S."/>
            <person name="Grigoriev I.V."/>
        </authorList>
    </citation>
    <scope>NUCLEOTIDE SEQUENCE [LARGE SCALE GENOMIC DNA]</scope>
    <source>
        <strain evidence="2">FD-172 SS1</strain>
    </source>
</reference>
<dbReference type="EMBL" id="KL198066">
    <property type="protein sequence ID" value="KDQ10546.1"/>
    <property type="molecule type" value="Genomic_DNA"/>
</dbReference>
<keyword evidence="2" id="KW-1185">Reference proteome</keyword>
<dbReference type="AlphaFoldDB" id="A0A067MG42"/>
<organism evidence="1 2">
    <name type="scientific">Botryobasidium botryosum (strain FD-172 SS1)</name>
    <dbReference type="NCBI Taxonomy" id="930990"/>
    <lineage>
        <taxon>Eukaryota</taxon>
        <taxon>Fungi</taxon>
        <taxon>Dikarya</taxon>
        <taxon>Basidiomycota</taxon>
        <taxon>Agaricomycotina</taxon>
        <taxon>Agaricomycetes</taxon>
        <taxon>Cantharellales</taxon>
        <taxon>Botryobasidiaceae</taxon>
        <taxon>Botryobasidium</taxon>
    </lineage>
</organism>
<evidence type="ECO:0000313" key="1">
    <source>
        <dbReference type="EMBL" id="KDQ10546.1"/>
    </source>
</evidence>
<dbReference type="HOGENOM" id="CLU_918242_0_0_1"/>
<evidence type="ECO:0000313" key="2">
    <source>
        <dbReference type="Proteomes" id="UP000027195"/>
    </source>
</evidence>
<proteinExistence type="predicted"/>
<accession>A0A067MG42</accession>
<name>A0A067MG42_BOTB1</name>
<dbReference type="Proteomes" id="UP000027195">
    <property type="component" value="Unassembled WGS sequence"/>
</dbReference>
<gene>
    <name evidence="1" type="ORF">BOTBODRAFT_489460</name>
</gene>